<feature type="region of interest" description="Disordered" evidence="5">
    <location>
        <begin position="893"/>
        <end position="940"/>
    </location>
</feature>
<dbReference type="EMBL" id="BAAALF010000001">
    <property type="protein sequence ID" value="GAA1215367.1"/>
    <property type="molecule type" value="Genomic_DNA"/>
</dbReference>
<evidence type="ECO:0000313" key="8">
    <source>
        <dbReference type="EMBL" id="GAA1215367.1"/>
    </source>
</evidence>
<dbReference type="InterPro" id="IPR018392">
    <property type="entry name" value="LysM"/>
</dbReference>
<evidence type="ECO:0000256" key="6">
    <source>
        <dbReference type="SAM" id="Phobius"/>
    </source>
</evidence>
<comment type="caution">
    <text evidence="8">The sequence shown here is derived from an EMBL/GenBank/DDBJ whole genome shotgun (WGS) entry which is preliminary data.</text>
</comment>
<feature type="repeat" description="TPR" evidence="4">
    <location>
        <begin position="821"/>
        <end position="854"/>
    </location>
</feature>
<reference evidence="8 9" key="1">
    <citation type="journal article" date="2019" name="Int. J. Syst. Evol. Microbiol.">
        <title>The Global Catalogue of Microorganisms (GCM) 10K type strain sequencing project: providing services to taxonomists for standard genome sequencing and annotation.</title>
        <authorList>
            <consortium name="The Broad Institute Genomics Platform"/>
            <consortium name="The Broad Institute Genome Sequencing Center for Infectious Disease"/>
            <person name="Wu L."/>
            <person name="Ma J."/>
        </authorList>
    </citation>
    <scope>NUCLEOTIDE SEQUENCE [LARGE SCALE GENOMIC DNA]</scope>
    <source>
        <strain evidence="8 9">JCM 13004</strain>
    </source>
</reference>
<keyword evidence="4" id="KW-0802">TPR repeat</keyword>
<keyword evidence="6" id="KW-1133">Transmembrane helix</keyword>
<dbReference type="InterPro" id="IPR019734">
    <property type="entry name" value="TPR_rpt"/>
</dbReference>
<evidence type="ECO:0000256" key="3">
    <source>
        <dbReference type="ARBA" id="ARBA00023163"/>
    </source>
</evidence>
<dbReference type="PANTHER" id="PTHR35807:SF1">
    <property type="entry name" value="TRANSCRIPTIONAL REGULATOR REDD"/>
    <property type="match status" value="1"/>
</dbReference>
<dbReference type="SUPFAM" id="SSF54106">
    <property type="entry name" value="LysM domain"/>
    <property type="match status" value="1"/>
</dbReference>
<feature type="region of interest" description="Disordered" evidence="5">
    <location>
        <begin position="216"/>
        <end position="304"/>
    </location>
</feature>
<dbReference type="CDD" id="cd00118">
    <property type="entry name" value="LysM"/>
    <property type="match status" value="1"/>
</dbReference>
<feature type="transmembrane region" description="Helical" evidence="6">
    <location>
        <begin position="112"/>
        <end position="129"/>
    </location>
</feature>
<dbReference type="SMART" id="SM01043">
    <property type="entry name" value="BTAD"/>
    <property type="match status" value="1"/>
</dbReference>
<evidence type="ECO:0000256" key="4">
    <source>
        <dbReference type="PROSITE-ProRule" id="PRU00339"/>
    </source>
</evidence>
<dbReference type="SUPFAM" id="SSF48452">
    <property type="entry name" value="TPR-like"/>
    <property type="match status" value="1"/>
</dbReference>
<feature type="region of interest" description="Disordered" evidence="5">
    <location>
        <begin position="614"/>
        <end position="642"/>
    </location>
</feature>
<dbReference type="Pfam" id="PF03704">
    <property type="entry name" value="BTAD"/>
    <property type="match status" value="1"/>
</dbReference>
<dbReference type="PROSITE" id="PS50005">
    <property type="entry name" value="TPR"/>
    <property type="match status" value="1"/>
</dbReference>
<keyword evidence="6" id="KW-0472">Membrane</keyword>
<dbReference type="RefSeq" id="WP_344437722.1">
    <property type="nucleotide sequence ID" value="NZ_BAAALF010000001.1"/>
</dbReference>
<feature type="transmembrane region" description="Helical" evidence="6">
    <location>
        <begin position="52"/>
        <end position="80"/>
    </location>
</feature>
<keyword evidence="1" id="KW-0902">Two-component regulatory system</keyword>
<keyword evidence="6" id="KW-0812">Transmembrane</keyword>
<feature type="domain" description="LysM" evidence="7">
    <location>
        <begin position="179"/>
        <end position="235"/>
    </location>
</feature>
<organism evidence="8 9">
    <name type="scientific">Kitasatospora nipponensis</name>
    <dbReference type="NCBI Taxonomy" id="258049"/>
    <lineage>
        <taxon>Bacteria</taxon>
        <taxon>Bacillati</taxon>
        <taxon>Actinomycetota</taxon>
        <taxon>Actinomycetes</taxon>
        <taxon>Kitasatosporales</taxon>
        <taxon>Streptomycetaceae</taxon>
        <taxon>Kitasatospora</taxon>
    </lineage>
</organism>
<dbReference type="SMART" id="SM00257">
    <property type="entry name" value="LysM"/>
    <property type="match status" value="1"/>
</dbReference>
<evidence type="ECO:0000256" key="5">
    <source>
        <dbReference type="SAM" id="MobiDB-lite"/>
    </source>
</evidence>
<accession>A0ABN1VKL3</accession>
<feature type="compositionally biased region" description="Pro residues" evidence="5">
    <location>
        <begin position="237"/>
        <end position="270"/>
    </location>
</feature>
<dbReference type="Gene3D" id="1.25.40.10">
    <property type="entry name" value="Tetratricopeptide repeat domain"/>
    <property type="match status" value="1"/>
</dbReference>
<keyword evidence="9" id="KW-1185">Reference proteome</keyword>
<dbReference type="InterPro" id="IPR051677">
    <property type="entry name" value="AfsR-DnrI-RedD_regulator"/>
</dbReference>
<evidence type="ECO:0000256" key="1">
    <source>
        <dbReference type="ARBA" id="ARBA00023012"/>
    </source>
</evidence>
<feature type="transmembrane region" description="Helical" evidence="6">
    <location>
        <begin position="12"/>
        <end position="32"/>
    </location>
</feature>
<evidence type="ECO:0000256" key="2">
    <source>
        <dbReference type="ARBA" id="ARBA00023015"/>
    </source>
</evidence>
<evidence type="ECO:0000259" key="7">
    <source>
        <dbReference type="PROSITE" id="PS51782"/>
    </source>
</evidence>
<sequence length="940" mass="99629">MTATVERLGHFLRAIGAVTTLAGLLVGLPYALLGWGEPFRPRQLPDLDEFTAWASSPLSAMLLLQLLYCLCWLLWAYLLLQVLREIRWHAAHFGTLLHEPGTEALAAAARRTVAGLLVGAVVLAIATSLRSTAIARPAAIPASWSTPIAATAPAAPVQAVRPAARAAQVVAGPSAPSTETCVVQPGDTLWDLADRHLDNPLRWREIYELNKLRHQSDGAQFSDPDRITPGWTLLLPGPDPRPVTTAVPPPVPAVPTPTPATPSASMPPSPTASGSAAATPAPAAPEHADADHAASGRQATGESGIQLPDGAGYLAVSVGIALSAAAVRRTLRRRRDYRPSEFAGRHPAQHPEETPLVAALRGAARHHLATESGIPPGDLPLAARGGRQLGLLDLLTSRRHTTLALTGPGADDAARALLATAVTVPGRVRLLVARTEVTRLVPGLADRGLPLCHLVTDSEAALVALEEECLRRTRQRRDEPGSAEAQPDRLVLLASHDARLHVRLRTVLEAGRELGFAAILLADATSPPTDSVVCHVQLDGQATIGGQRSDDTLRFYHLPVSSADILLRLVPEEGGRSLMEVLSTDGSSFPPTREAGMSIPSPDPSGEIIESEVGGELAGQSEGALRSEEPQQPTRPVAARVGPQQVSSTVVAEPVTTTVAPTLPINISLLGPLATTVRGQLVTRGVNGFAGELLAYLATHPAGSTKEAILDAVWPEKDPATTGTEAFHTAKKSIRTALRSALGAGTSLAVLLQTNGLWRLDPVLADSDLDHFRAAVHRASGATDPAERVAGHRRTVELYRGELCEGMDHPWLTAPREEARRRVLNALGALAANADDPEETLGLLERALEHDPYNEQLHLRLARQHLALGRADAVRRTQERLRGRLAEIEERPTQATTRAFQDLLRPATARPAPTRRPPLRPGGSGPARLGGPGPAAPASR</sequence>
<protein>
    <recommendedName>
        <fullName evidence="7">LysM domain-containing protein</fullName>
    </recommendedName>
</protein>
<name>A0ABN1VKL3_9ACTN</name>
<feature type="compositionally biased region" description="Gly residues" evidence="5">
    <location>
        <begin position="922"/>
        <end position="933"/>
    </location>
</feature>
<dbReference type="InterPro" id="IPR036779">
    <property type="entry name" value="LysM_dom_sf"/>
</dbReference>
<keyword evidence="3" id="KW-0804">Transcription</keyword>
<feature type="compositionally biased region" description="Low complexity" evidence="5">
    <location>
        <begin position="271"/>
        <end position="285"/>
    </location>
</feature>
<dbReference type="Gene3D" id="3.10.350.10">
    <property type="entry name" value="LysM domain"/>
    <property type="match status" value="1"/>
</dbReference>
<proteinExistence type="predicted"/>
<evidence type="ECO:0000313" key="9">
    <source>
        <dbReference type="Proteomes" id="UP001500037"/>
    </source>
</evidence>
<feature type="compositionally biased region" description="Low complexity" evidence="5">
    <location>
        <begin position="903"/>
        <end position="912"/>
    </location>
</feature>
<dbReference type="InterPro" id="IPR005158">
    <property type="entry name" value="BTAD"/>
</dbReference>
<dbReference type="Gene3D" id="1.10.10.10">
    <property type="entry name" value="Winged helix-like DNA-binding domain superfamily/Winged helix DNA-binding domain"/>
    <property type="match status" value="1"/>
</dbReference>
<gene>
    <name evidence="8" type="ORF">GCM10009665_01490</name>
</gene>
<dbReference type="Proteomes" id="UP001500037">
    <property type="component" value="Unassembled WGS sequence"/>
</dbReference>
<dbReference type="PANTHER" id="PTHR35807">
    <property type="entry name" value="TRANSCRIPTIONAL REGULATOR REDD-RELATED"/>
    <property type="match status" value="1"/>
</dbReference>
<dbReference type="InterPro" id="IPR011990">
    <property type="entry name" value="TPR-like_helical_dom_sf"/>
</dbReference>
<dbReference type="Pfam" id="PF01476">
    <property type="entry name" value="LysM"/>
    <property type="match status" value="1"/>
</dbReference>
<dbReference type="PROSITE" id="PS51782">
    <property type="entry name" value="LYSM"/>
    <property type="match status" value="1"/>
</dbReference>
<dbReference type="InterPro" id="IPR036388">
    <property type="entry name" value="WH-like_DNA-bd_sf"/>
</dbReference>
<keyword evidence="2" id="KW-0805">Transcription regulation</keyword>